<sequence>MEPGGGSVSSAAVSRVPQGDPRDAASTDRWASFWQSYESFFTRELAPEHAQLARALRQLERETRLEQERQSAQVLATLRPKDARISELQRLVSEQREQLDVVLDELERRETKEDKEVQVGEKIWKEDVSVQTESTEMGRIEIETQTEPDEGSGVLEVLKKLEKELKVVEERNLALEKELQQRVLKSEGKESEDVVIEEREQMETCLKTLQRGVDAMDLSCKCVDTPLMFFAGVPGVNDQNEGGGNGSKTLSTCVNLEHRLEAQTARIEHIQECMHFWRDAVVQLIKRHNLADHDSTPVIPLISSSTVSHTDKKESGVMDCAVALRGALAQMRRHCFHYRDGMCNNRQTFVKDLATTISKGHNGAKLAAKMVQRWAGWEANHLMEVRAMRQGIAEERALAVSRRIALLKKIDSLEQRKLDLQAEVNVLKKNRDRSCNGPLSLRQCKSEEMVLGLDKRASPIDYPQLMLKLLNAEQNLLAKDEQLKSANATIRALSSGTLSAAASGTIGNNPLIPLQQRYEVSWKQEKDLVNLGQFFQLEKKCLQLQARLSAEQKRAATLQAAQYVYERERDELLMKVEKLESEAMLAQIHHEVAELPQFVNRGCSLTDLDNTPDVVSFYTIRRLRLLEDDRNRLLDQLRQSQQQLAVMAKQQRLIDSPDMTVSGETIQSVLGIVDDHHRKCINEFQAFHDRHSCPQASASVENEASRKEKPVVHSSDEWSLLLNHYKALWAAFHTLYSLFRQMHDLMDDEDDPRAMCISLLRVFGFQDGGGTPTTRAGSMHIQRHSLQMLEFELSKRDEKLVLLLQKLTNYEERFCGRSSSDGSNNVENCKTQQDKDNCSDKRVYPSINSKESDFVRDSSSDKHFAEVVADSKDGSSKPSPGAGHPFLVVKPQEPPPQFTSMSSNGPSNEAAIMNTPRGKTHSSLMESYENTDTTAKELEKCLAKCAELVSQNAKLTQRLRTEKEMNKQYVKEKEKLRIQLSERTEANSELQHTLQQYRERDTVPKPGTRSSNGGKQDEIILRSDGDGEDTTASATFSSNHTASQNKRADDQEHETLREQLASREQENLALVQSLCAIKEKYAQMETIHQKQLRVKAAEHAEAMETYMSTINETLSRIESDKHRLEDENGQLRVILQQLKEEKSRYKQEKSQRSSKSTNTVEEYQPFDLTAFTQEKAFLIARVQDLELQLARERKLCEAVEQKQHLQNLQEEEQETKATLEALTSKQNYEASCAALREWLSKLQHEFAEYQAVQNVSQQECDRRIEFLSNCIEEFVHNADSTPSTGIKNVTTQELYTTVMALSKDPPRCAVEGIASKLQNRKLPKQSRSSKPIDASEKSILWDSMLFTASMKQNEPDMSEAMWWKLRAARLEAYVRSAMLQNDTFEDTIRQLESGLSKVKEELSTRLERESQLTSKMVTLKSELATVKEQAALLAEKYKLANSELEKYQNEATTRSDENQRARLTVQRKTELLSQQKAKALSLQQELEEAAKKVERLAAAEKQAAILQQKAKEHTQQLLHARQCYERCHDDNVQLSLHLEKLKERHASVVARLKAARAENVQMRTELKSSATVDTKQAGIERNNSSSSTRGNQENEASAISVASLSEENRALKRRVLQKQDVIVSYKTKVAEYEAQLDRQRETMVKLARNKRELQQGQRQRLQQEHDTASTFLTKLESQLELKQEQLDGLRASVYDSFEAFVHCRTSAVPKSPSASFTASLDSPLTDEAPDDGESLFAIKRWTDFSTEDLEELKLARGPRRAQIKREEKNRHNNRQLNKRKAATAALREVESALEVSPEDCRAEICELLQHICS</sequence>
<dbReference type="Proteomes" id="UP001165083">
    <property type="component" value="Unassembled WGS sequence"/>
</dbReference>
<feature type="compositionally biased region" description="Polar residues" evidence="3">
    <location>
        <begin position="1030"/>
        <end position="1045"/>
    </location>
</feature>
<dbReference type="PANTHER" id="PTHR23160">
    <property type="entry name" value="SYNAPTONEMAL COMPLEX PROTEIN-RELATED"/>
    <property type="match status" value="1"/>
</dbReference>
<keyword evidence="1 2" id="KW-0175">Coiled coil</keyword>
<feature type="compositionally biased region" description="Polar residues" evidence="3">
    <location>
        <begin position="898"/>
        <end position="907"/>
    </location>
</feature>
<dbReference type="EMBL" id="BSXW01000163">
    <property type="protein sequence ID" value="GMF13615.1"/>
    <property type="molecule type" value="Genomic_DNA"/>
</dbReference>
<evidence type="ECO:0000256" key="3">
    <source>
        <dbReference type="SAM" id="MobiDB-lite"/>
    </source>
</evidence>
<feature type="region of interest" description="Disordered" evidence="3">
    <location>
        <begin position="816"/>
        <end position="843"/>
    </location>
</feature>
<feature type="compositionally biased region" description="Polar residues" evidence="3">
    <location>
        <begin position="987"/>
        <end position="996"/>
    </location>
</feature>
<feature type="coiled-coil region" evidence="2">
    <location>
        <begin position="403"/>
        <end position="430"/>
    </location>
</feature>
<protein>
    <submittedName>
        <fullName evidence="4">Unnamed protein product</fullName>
    </submittedName>
</protein>
<feature type="compositionally biased region" description="Polar residues" evidence="3">
    <location>
        <begin position="817"/>
        <end position="831"/>
    </location>
</feature>
<feature type="coiled-coil region" evidence="2">
    <location>
        <begin position="49"/>
        <end position="116"/>
    </location>
</feature>
<comment type="caution">
    <text evidence="4">The sequence shown here is derived from an EMBL/GenBank/DDBJ whole genome shotgun (WGS) entry which is preliminary data.</text>
</comment>
<evidence type="ECO:0000313" key="5">
    <source>
        <dbReference type="Proteomes" id="UP001165083"/>
    </source>
</evidence>
<reference evidence="4" key="1">
    <citation type="submission" date="2023-04" db="EMBL/GenBank/DDBJ databases">
        <title>Phytophthora lilii NBRC 32176.</title>
        <authorList>
            <person name="Ichikawa N."/>
            <person name="Sato H."/>
            <person name="Tonouchi N."/>
        </authorList>
    </citation>
    <scope>NUCLEOTIDE SEQUENCE</scope>
    <source>
        <strain evidence="4">NBRC 32176</strain>
    </source>
</reference>
<feature type="compositionally biased region" description="Basic and acidic residues" evidence="3">
    <location>
        <begin position="1015"/>
        <end position="1025"/>
    </location>
</feature>
<dbReference type="PANTHER" id="PTHR23160:SF19">
    <property type="entry name" value="MYOSIN HEAVY CHAIN-RELATED PROTEIN"/>
    <property type="match status" value="1"/>
</dbReference>
<evidence type="ECO:0000256" key="2">
    <source>
        <dbReference type="SAM" id="Coils"/>
    </source>
</evidence>
<feature type="coiled-coil region" evidence="2">
    <location>
        <begin position="1381"/>
        <end position="1558"/>
    </location>
</feature>
<feature type="compositionally biased region" description="Polar residues" evidence="3">
    <location>
        <begin position="1581"/>
        <end position="1598"/>
    </location>
</feature>
<name>A0A9W6TGA3_9STRA</name>
<feature type="region of interest" description="Disordered" evidence="3">
    <location>
        <begin position="981"/>
        <end position="1053"/>
    </location>
</feature>
<evidence type="ECO:0000313" key="4">
    <source>
        <dbReference type="EMBL" id="GMF13615.1"/>
    </source>
</evidence>
<evidence type="ECO:0000256" key="1">
    <source>
        <dbReference type="ARBA" id="ARBA00023054"/>
    </source>
</evidence>
<organism evidence="4 5">
    <name type="scientific">Phytophthora lilii</name>
    <dbReference type="NCBI Taxonomy" id="2077276"/>
    <lineage>
        <taxon>Eukaryota</taxon>
        <taxon>Sar</taxon>
        <taxon>Stramenopiles</taxon>
        <taxon>Oomycota</taxon>
        <taxon>Peronosporomycetes</taxon>
        <taxon>Peronosporales</taxon>
        <taxon>Peronosporaceae</taxon>
        <taxon>Phytophthora</taxon>
    </lineage>
</organism>
<dbReference type="OrthoDB" id="168369at2759"/>
<feature type="coiled-coil region" evidence="2">
    <location>
        <begin position="623"/>
        <end position="650"/>
    </location>
</feature>
<feature type="coiled-coil region" evidence="2">
    <location>
        <begin position="1107"/>
        <end position="1225"/>
    </location>
</feature>
<feature type="region of interest" description="Disordered" evidence="3">
    <location>
        <begin position="868"/>
        <end position="928"/>
    </location>
</feature>
<feature type="compositionally biased region" description="Basic and acidic residues" evidence="3">
    <location>
        <begin position="832"/>
        <end position="843"/>
    </location>
</feature>
<feature type="coiled-coil region" evidence="2">
    <location>
        <begin position="1601"/>
        <end position="1692"/>
    </location>
</feature>
<gene>
    <name evidence="4" type="ORF">Plil01_000407300</name>
</gene>
<keyword evidence="5" id="KW-1185">Reference proteome</keyword>
<feature type="region of interest" description="Disordered" evidence="3">
    <location>
        <begin position="1"/>
        <end position="27"/>
    </location>
</feature>
<accession>A0A9W6TGA3</accession>
<proteinExistence type="predicted"/>
<feature type="region of interest" description="Disordered" evidence="3">
    <location>
        <begin position="1564"/>
        <end position="1598"/>
    </location>
</feature>